<dbReference type="InterPro" id="IPR001492">
    <property type="entry name" value="Flagellin"/>
</dbReference>
<keyword evidence="7" id="KW-0969">Cilium</keyword>
<feature type="domain" description="Flagellin C-terminal" evidence="6">
    <location>
        <begin position="195"/>
        <end position="280"/>
    </location>
</feature>
<sequence>MRLGHNMYSMNILKNYKSTLVDNSKSLGNISTGIKLNSAKDNPNKIAQSDNLKLQILARNAAQSNIQDTSSMLQTFDGALQEINNNVSRLTELTVRAASETNNDGDREIIQKEINQILKGIDDLANNTNFNGICLSRDNAPGVTSDPESPIEYKESTIGDLSNEKVGIPFYDVTTNGVGLNGLDVTTKDEASKSIEKVKEATNIVSRIRSKYGAMQSRLDETYSSMDDINENLSKAQSNIADSDIAEEMLNYARTNILYKSSISLMAQSNKFPQDALNILANIR</sequence>
<dbReference type="Pfam" id="PF00700">
    <property type="entry name" value="Flagellin_C"/>
    <property type="match status" value="1"/>
</dbReference>
<evidence type="ECO:0000313" key="8">
    <source>
        <dbReference type="Proteomes" id="UP000238081"/>
    </source>
</evidence>
<keyword evidence="7" id="KW-0966">Cell projection</keyword>
<dbReference type="InterPro" id="IPR001029">
    <property type="entry name" value="Flagellin_N"/>
</dbReference>
<dbReference type="GO" id="GO:0009288">
    <property type="term" value="C:bacterial-type flagellum"/>
    <property type="evidence" value="ECO:0007669"/>
    <property type="project" value="UniProtKB-SubCell"/>
</dbReference>
<evidence type="ECO:0000259" key="6">
    <source>
        <dbReference type="Pfam" id="PF00700"/>
    </source>
</evidence>
<name>A0A0A6PXQ4_CLOBU</name>
<dbReference type="Gene3D" id="6.10.10.10">
    <property type="entry name" value="Flagellar export chaperone, C-terminal domain"/>
    <property type="match status" value="1"/>
</dbReference>
<evidence type="ECO:0000313" key="7">
    <source>
        <dbReference type="EMBL" id="PPV14676.1"/>
    </source>
</evidence>
<dbReference type="InterPro" id="IPR046358">
    <property type="entry name" value="Flagellin_C"/>
</dbReference>
<protein>
    <recommendedName>
        <fullName evidence="2 4">Flagellin</fullName>
    </recommendedName>
</protein>
<dbReference type="InterPro" id="IPR042187">
    <property type="entry name" value="Flagellin_C_sub2"/>
</dbReference>
<dbReference type="PRINTS" id="PR00207">
    <property type="entry name" value="FLAGELLIN"/>
</dbReference>
<dbReference type="Gene3D" id="1.20.1330.10">
    <property type="entry name" value="f41 fragment of flagellin, N-terminal domain"/>
    <property type="match status" value="1"/>
</dbReference>
<comment type="caution">
    <text evidence="7">The sequence shown here is derived from an EMBL/GenBank/DDBJ whole genome shotgun (WGS) entry which is preliminary data.</text>
</comment>
<comment type="function">
    <text evidence="4">Flagellin is the subunit protein which polymerizes to form the filaments of bacterial flagella.</text>
</comment>
<evidence type="ECO:0000256" key="4">
    <source>
        <dbReference type="RuleBase" id="RU362073"/>
    </source>
</evidence>
<accession>A0A0A6PXQ4</accession>
<dbReference type="SUPFAM" id="SSF64518">
    <property type="entry name" value="Phase 1 flagellin"/>
    <property type="match status" value="1"/>
</dbReference>
<evidence type="ECO:0000256" key="3">
    <source>
        <dbReference type="ARBA" id="ARBA00023143"/>
    </source>
</evidence>
<keyword evidence="3 4" id="KW-0975">Bacterial flagellum</keyword>
<keyword evidence="4" id="KW-0964">Secreted</keyword>
<keyword evidence="7" id="KW-0282">Flagellum</keyword>
<dbReference type="Proteomes" id="UP000238081">
    <property type="component" value="Unassembled WGS sequence"/>
</dbReference>
<dbReference type="EMBL" id="LRDH01000107">
    <property type="protein sequence ID" value="PPV14676.1"/>
    <property type="molecule type" value="Genomic_DNA"/>
</dbReference>
<dbReference type="GO" id="GO:0005576">
    <property type="term" value="C:extracellular region"/>
    <property type="evidence" value="ECO:0007669"/>
    <property type="project" value="UniProtKB-SubCell"/>
</dbReference>
<dbReference type="PANTHER" id="PTHR42792">
    <property type="entry name" value="FLAGELLIN"/>
    <property type="match status" value="1"/>
</dbReference>
<comment type="subcellular location">
    <subcellularLocation>
        <location evidence="4">Secreted</location>
    </subcellularLocation>
    <subcellularLocation>
        <location evidence="4">Bacterial flagellum</location>
    </subcellularLocation>
</comment>
<organism evidence="7 8">
    <name type="scientific">Clostridium butyricum</name>
    <dbReference type="NCBI Taxonomy" id="1492"/>
    <lineage>
        <taxon>Bacteria</taxon>
        <taxon>Bacillati</taxon>
        <taxon>Bacillota</taxon>
        <taxon>Clostridia</taxon>
        <taxon>Eubacteriales</taxon>
        <taxon>Clostridiaceae</taxon>
        <taxon>Clostridium</taxon>
    </lineage>
</organism>
<gene>
    <name evidence="7" type="ORF">AWN73_02900</name>
</gene>
<dbReference type="GO" id="GO:0005198">
    <property type="term" value="F:structural molecule activity"/>
    <property type="evidence" value="ECO:0007669"/>
    <property type="project" value="UniProtKB-UniRule"/>
</dbReference>
<dbReference type="AlphaFoldDB" id="A0A0A6PXQ4"/>
<comment type="similarity">
    <text evidence="1 4">Belongs to the bacterial flagellin family.</text>
</comment>
<proteinExistence type="inferred from homology"/>
<dbReference type="PANTHER" id="PTHR42792:SF2">
    <property type="entry name" value="FLAGELLIN"/>
    <property type="match status" value="1"/>
</dbReference>
<evidence type="ECO:0000256" key="1">
    <source>
        <dbReference type="ARBA" id="ARBA00005709"/>
    </source>
</evidence>
<reference evidence="7 8" key="1">
    <citation type="submission" date="2016-01" db="EMBL/GenBank/DDBJ databases">
        <title>Characterization of the Clostridium difficile lineages that are prevalent in Hong Kong and China.</title>
        <authorList>
            <person name="Kwok J.S.-L."/>
            <person name="Lam W.-Y."/>
            <person name="Ip M."/>
            <person name="Chan T.-F."/>
            <person name="Hawkey P.M."/>
            <person name="Tsui S.K.-W."/>
        </authorList>
    </citation>
    <scope>NUCLEOTIDE SEQUENCE [LARGE SCALE GENOMIC DNA]</scope>
    <source>
        <strain evidence="7 8">300064</strain>
    </source>
</reference>
<evidence type="ECO:0000259" key="5">
    <source>
        <dbReference type="Pfam" id="PF00669"/>
    </source>
</evidence>
<dbReference type="Pfam" id="PF00669">
    <property type="entry name" value="Flagellin_N"/>
    <property type="match status" value="1"/>
</dbReference>
<evidence type="ECO:0000256" key="2">
    <source>
        <dbReference type="ARBA" id="ARBA00020110"/>
    </source>
</evidence>
<dbReference type="RefSeq" id="WP_043663234.1">
    <property type="nucleotide sequence ID" value="NZ_JSEG01000006.1"/>
</dbReference>
<feature type="domain" description="Flagellin N-terminal" evidence="5">
    <location>
        <begin position="5"/>
        <end position="134"/>
    </location>
</feature>